<accession>A0A7V7FWN0</accession>
<evidence type="ECO:0000313" key="2">
    <source>
        <dbReference type="Proteomes" id="UP000486760"/>
    </source>
</evidence>
<dbReference type="EMBL" id="VTPY01000009">
    <property type="protein sequence ID" value="KAA0009810.1"/>
    <property type="molecule type" value="Genomic_DNA"/>
</dbReference>
<keyword evidence="2" id="KW-1185">Reference proteome</keyword>
<reference evidence="1 2" key="1">
    <citation type="submission" date="2019-08" db="EMBL/GenBank/DDBJ databases">
        <title>Bioinformatics analysis of the strain L3 and L5.</title>
        <authorList>
            <person name="Li X."/>
        </authorList>
    </citation>
    <scope>NUCLEOTIDE SEQUENCE [LARGE SCALE GENOMIC DNA]</scope>
    <source>
        <strain evidence="1 2">L5</strain>
    </source>
</reference>
<evidence type="ECO:0000313" key="1">
    <source>
        <dbReference type="EMBL" id="KAA0009810.1"/>
    </source>
</evidence>
<proteinExistence type="predicted"/>
<sequence length="182" mass="20102">MRLSWLMPCLILLVGCETTPTTLPTAEPLPADECRWEIGDVDVRDWAQRALGALEAEDFVVRDTELELGVISAERTRDLPYYGDRYDRWEHPGLFGGFGLGSRGGFATGMMIGFGGGGGFTQDATELERVSLVANDGWVRASRDIQVIDWRGELRETRSGSDAGFCGRLRQAISARTAEEVR</sequence>
<gene>
    <name evidence="1" type="ORF">F0A17_20095</name>
</gene>
<organism evidence="1 2">
    <name type="scientific">Billgrantia pellis</name>
    <dbReference type="NCBI Taxonomy" id="2606936"/>
    <lineage>
        <taxon>Bacteria</taxon>
        <taxon>Pseudomonadati</taxon>
        <taxon>Pseudomonadota</taxon>
        <taxon>Gammaproteobacteria</taxon>
        <taxon>Oceanospirillales</taxon>
        <taxon>Halomonadaceae</taxon>
        <taxon>Billgrantia</taxon>
    </lineage>
</organism>
<dbReference type="AlphaFoldDB" id="A0A7V7FWN0"/>
<dbReference type="PROSITE" id="PS51257">
    <property type="entry name" value="PROKAR_LIPOPROTEIN"/>
    <property type="match status" value="1"/>
</dbReference>
<evidence type="ECO:0008006" key="3">
    <source>
        <dbReference type="Google" id="ProtNLM"/>
    </source>
</evidence>
<name>A0A7V7FWN0_9GAMM</name>
<protein>
    <recommendedName>
        <fullName evidence="3">DUF4136 domain-containing protein</fullName>
    </recommendedName>
</protein>
<comment type="caution">
    <text evidence="1">The sequence shown here is derived from an EMBL/GenBank/DDBJ whole genome shotgun (WGS) entry which is preliminary data.</text>
</comment>
<dbReference type="Proteomes" id="UP000486760">
    <property type="component" value="Unassembled WGS sequence"/>
</dbReference>
<dbReference type="RefSeq" id="WP_149330151.1">
    <property type="nucleotide sequence ID" value="NZ_VTPY01000009.1"/>
</dbReference>